<dbReference type="Proteomes" id="UP001320899">
    <property type="component" value="Unassembled WGS sequence"/>
</dbReference>
<proteinExistence type="predicted"/>
<dbReference type="EMBL" id="JAOWLB010000007">
    <property type="protein sequence ID" value="MCV2889129.1"/>
    <property type="molecule type" value="Genomic_DNA"/>
</dbReference>
<keyword evidence="1" id="KW-0732">Signal</keyword>
<gene>
    <name evidence="2" type="ORF">OE747_12305</name>
</gene>
<evidence type="ECO:0000313" key="2">
    <source>
        <dbReference type="EMBL" id="MCV2889129.1"/>
    </source>
</evidence>
<organism evidence="2 3">
    <name type="scientific">Ruegeria aquimaris</name>
    <dbReference type="NCBI Taxonomy" id="2984333"/>
    <lineage>
        <taxon>Bacteria</taxon>
        <taxon>Pseudomonadati</taxon>
        <taxon>Pseudomonadota</taxon>
        <taxon>Alphaproteobacteria</taxon>
        <taxon>Rhodobacterales</taxon>
        <taxon>Roseobacteraceae</taxon>
        <taxon>Ruegeria</taxon>
    </lineage>
</organism>
<evidence type="ECO:0008006" key="4">
    <source>
        <dbReference type="Google" id="ProtNLM"/>
    </source>
</evidence>
<keyword evidence="3" id="KW-1185">Reference proteome</keyword>
<dbReference type="RefSeq" id="WP_263828892.1">
    <property type="nucleotide sequence ID" value="NZ_JAOWLB010000007.1"/>
</dbReference>
<sequence length="152" mass="16366">MLRIVLCAAAVLVPECLIASEKVSATNFYVVKQEQIPAGENVFWKEDNYGTYTIHEGSIDAGFVRCVGSGFGGPGGITGGGVCVYGADEDTFTMRWEVVSLGFNKWRIVSATGKYSGMTGSGTTRTRVASQFMALPHRISDWEGEVNLPAKD</sequence>
<feature type="signal peptide" evidence="1">
    <location>
        <begin position="1"/>
        <end position="19"/>
    </location>
</feature>
<comment type="caution">
    <text evidence="2">The sequence shown here is derived from an EMBL/GenBank/DDBJ whole genome shotgun (WGS) entry which is preliminary data.</text>
</comment>
<evidence type="ECO:0000313" key="3">
    <source>
        <dbReference type="Proteomes" id="UP001320899"/>
    </source>
</evidence>
<evidence type="ECO:0000256" key="1">
    <source>
        <dbReference type="SAM" id="SignalP"/>
    </source>
</evidence>
<name>A0ABT3AKG0_9RHOB</name>
<reference evidence="2 3" key="1">
    <citation type="submission" date="2022-10" db="EMBL/GenBank/DDBJ databases">
        <title>Ruegeria sp. nov., isolated from ocean surface sediments.</title>
        <authorList>
            <person name="He W."/>
            <person name="Xue H.-P."/>
            <person name="Zhang D.-F."/>
        </authorList>
    </citation>
    <scope>NUCLEOTIDE SEQUENCE [LARGE SCALE GENOMIC DNA]</scope>
    <source>
        <strain evidence="2 3">XHP0148</strain>
    </source>
</reference>
<feature type="chain" id="PRO_5046781724" description="DUF995 domain-containing protein" evidence="1">
    <location>
        <begin position="20"/>
        <end position="152"/>
    </location>
</feature>
<protein>
    <recommendedName>
        <fullName evidence="4">DUF995 domain-containing protein</fullName>
    </recommendedName>
</protein>
<accession>A0ABT3AKG0</accession>